<evidence type="ECO:0000256" key="3">
    <source>
        <dbReference type="ARBA" id="ARBA00022741"/>
    </source>
</evidence>
<keyword evidence="2 7" id="KW-0808">Transferase</keyword>
<comment type="similarity">
    <text evidence="1 7">Belongs to the FGGY kinase family.</text>
</comment>
<dbReference type="InterPro" id="IPR043129">
    <property type="entry name" value="ATPase_NBD"/>
</dbReference>
<dbReference type="NCBIfam" id="NF000756">
    <property type="entry name" value="PRK00047.1"/>
    <property type="match status" value="1"/>
</dbReference>
<evidence type="ECO:0000259" key="9">
    <source>
        <dbReference type="Pfam" id="PF02782"/>
    </source>
</evidence>
<dbReference type="CDD" id="cd07786">
    <property type="entry name" value="FGGY_EcGK_like"/>
    <property type="match status" value="1"/>
</dbReference>
<dbReference type="GO" id="GO:0006072">
    <property type="term" value="P:glycerol-3-phosphate metabolic process"/>
    <property type="evidence" value="ECO:0007669"/>
    <property type="project" value="InterPro"/>
</dbReference>
<dbReference type="InterPro" id="IPR018484">
    <property type="entry name" value="FGGY_N"/>
</dbReference>
<keyword evidence="4 7" id="KW-0418">Kinase</keyword>
<dbReference type="EMBL" id="WUMU01000018">
    <property type="protein sequence ID" value="MXN19399.1"/>
    <property type="molecule type" value="Genomic_DNA"/>
</dbReference>
<evidence type="ECO:0000256" key="1">
    <source>
        <dbReference type="ARBA" id="ARBA00009156"/>
    </source>
</evidence>
<dbReference type="PANTHER" id="PTHR10196">
    <property type="entry name" value="SUGAR KINASE"/>
    <property type="match status" value="1"/>
</dbReference>
<reference evidence="10 11" key="1">
    <citation type="submission" date="2019-12" db="EMBL/GenBank/DDBJ databases">
        <authorList>
            <person name="Li M."/>
        </authorList>
    </citation>
    <scope>NUCLEOTIDE SEQUENCE [LARGE SCALE GENOMIC DNA]</scope>
    <source>
        <strain evidence="10 11">GBMRC 2024</strain>
    </source>
</reference>
<dbReference type="PANTHER" id="PTHR10196:SF78">
    <property type="entry name" value="GLYCEROL KINASE"/>
    <property type="match status" value="1"/>
</dbReference>
<name>A0A6L7G647_9RHOB</name>
<proteinExistence type="inferred from homology"/>
<keyword evidence="3" id="KW-0547">Nucleotide-binding</keyword>
<dbReference type="GO" id="GO:0005524">
    <property type="term" value="F:ATP binding"/>
    <property type="evidence" value="ECO:0007669"/>
    <property type="project" value="UniProtKB-KW"/>
</dbReference>
<dbReference type="PROSITE" id="PS00445">
    <property type="entry name" value="FGGY_KINASES_2"/>
    <property type="match status" value="1"/>
</dbReference>
<dbReference type="RefSeq" id="WP_160895525.1">
    <property type="nucleotide sequence ID" value="NZ_WUMU01000018.1"/>
</dbReference>
<evidence type="ECO:0000313" key="10">
    <source>
        <dbReference type="EMBL" id="MXN19399.1"/>
    </source>
</evidence>
<dbReference type="InterPro" id="IPR018485">
    <property type="entry name" value="FGGY_C"/>
</dbReference>
<dbReference type="Pfam" id="PF02782">
    <property type="entry name" value="FGGY_C"/>
    <property type="match status" value="1"/>
</dbReference>
<keyword evidence="5" id="KW-0319">Glycerol metabolism</keyword>
<dbReference type="InterPro" id="IPR018483">
    <property type="entry name" value="Carb_kinase_FGGY_CS"/>
</dbReference>
<evidence type="ECO:0000313" key="11">
    <source>
        <dbReference type="Proteomes" id="UP000477911"/>
    </source>
</evidence>
<dbReference type="Proteomes" id="UP000477911">
    <property type="component" value="Unassembled WGS sequence"/>
</dbReference>
<gene>
    <name evidence="10" type="primary">glpK</name>
    <name evidence="10" type="ORF">GR170_16300</name>
</gene>
<dbReference type="AlphaFoldDB" id="A0A6L7G647"/>
<dbReference type="NCBIfam" id="TIGR01311">
    <property type="entry name" value="glycerol_kin"/>
    <property type="match status" value="1"/>
</dbReference>
<evidence type="ECO:0000256" key="2">
    <source>
        <dbReference type="ARBA" id="ARBA00022679"/>
    </source>
</evidence>
<keyword evidence="6" id="KW-0067">ATP-binding</keyword>
<evidence type="ECO:0000259" key="8">
    <source>
        <dbReference type="Pfam" id="PF00370"/>
    </source>
</evidence>
<dbReference type="Pfam" id="PF00370">
    <property type="entry name" value="FGGY_N"/>
    <property type="match status" value="1"/>
</dbReference>
<dbReference type="InterPro" id="IPR005999">
    <property type="entry name" value="Glycerol_kin"/>
</dbReference>
<feature type="domain" description="Carbohydrate kinase FGGY C-terminal" evidence="9">
    <location>
        <begin position="258"/>
        <end position="448"/>
    </location>
</feature>
<dbReference type="GO" id="GO:0004370">
    <property type="term" value="F:glycerol kinase activity"/>
    <property type="evidence" value="ECO:0007669"/>
    <property type="project" value="UniProtKB-EC"/>
</dbReference>
<dbReference type="PROSITE" id="PS00933">
    <property type="entry name" value="FGGY_KINASES_1"/>
    <property type="match status" value="1"/>
</dbReference>
<evidence type="ECO:0000256" key="5">
    <source>
        <dbReference type="ARBA" id="ARBA00022798"/>
    </source>
</evidence>
<comment type="caution">
    <text evidence="10">The sequence shown here is derived from an EMBL/GenBank/DDBJ whole genome shotgun (WGS) entry which is preliminary data.</text>
</comment>
<dbReference type="PIRSF" id="PIRSF000538">
    <property type="entry name" value="GlpK"/>
    <property type="match status" value="1"/>
</dbReference>
<organism evidence="10 11">
    <name type="scientific">Pseudooceanicola albus</name>
    <dbReference type="NCBI Taxonomy" id="2692189"/>
    <lineage>
        <taxon>Bacteria</taxon>
        <taxon>Pseudomonadati</taxon>
        <taxon>Pseudomonadota</taxon>
        <taxon>Alphaproteobacteria</taxon>
        <taxon>Rhodobacterales</taxon>
        <taxon>Paracoccaceae</taxon>
        <taxon>Pseudooceanicola</taxon>
    </lineage>
</organism>
<evidence type="ECO:0000256" key="7">
    <source>
        <dbReference type="RuleBase" id="RU003733"/>
    </source>
</evidence>
<dbReference type="Gene3D" id="3.30.420.40">
    <property type="match status" value="2"/>
</dbReference>
<dbReference type="InterPro" id="IPR000577">
    <property type="entry name" value="Carb_kinase_FGGY"/>
</dbReference>
<protein>
    <submittedName>
        <fullName evidence="10">Glycerol kinase GlpK</fullName>
        <ecNumber evidence="10">2.7.1.30</ecNumber>
    </submittedName>
</protein>
<feature type="domain" description="Carbohydrate kinase FGGY N-terminal" evidence="8">
    <location>
        <begin position="4"/>
        <end position="248"/>
    </location>
</feature>
<dbReference type="FunFam" id="3.30.420.40:FF:000008">
    <property type="entry name" value="Glycerol kinase"/>
    <property type="match status" value="1"/>
</dbReference>
<dbReference type="SUPFAM" id="SSF53067">
    <property type="entry name" value="Actin-like ATPase domain"/>
    <property type="match status" value="2"/>
</dbReference>
<keyword evidence="11" id="KW-1185">Reference proteome</keyword>
<evidence type="ECO:0000256" key="6">
    <source>
        <dbReference type="ARBA" id="ARBA00022840"/>
    </source>
</evidence>
<sequence>MSRIIAIDQGTSSSRTILYDAALTPLASAQLPITQSYPQGGWVEQDPEATLASVLETMRRVLRESATDPARIAGIGLTNQRETVVVWDARTGRSLHPAIVWQDRRTAADCAALDDAVRELVRARTGLVADPYFSATKLRWLLDHVPGLRAGAQRGEVLFGTMDSYLLWHLSGGRIHATDATNASRTMLYDIHKGRWSRTLCSLFDIPEAMLPQVRDSAADYGVTDAGLFGAAIPLRGVAGDQQAAALGQNCRVPGAIKATYGTGCFALLNTGAQPIRSTHRLLTTIACQLDGQVSYALEGSIFVAGAGVQWLRDGLGILDQVPRSQLLAEAADPAQRLVLVPAFVGLGAPWWDAECRGAVFGLTRGSGPAEFARAMLESIGFQTRDLLDAMIADLPETLRPGALRVDGGMAASDWTMQFLADILEMPVQRPGDTETTARGAAWLAGRQAGICPETVEAAQDRTFAPALDPEQGARLRRTWRAAVDAARAVPVC</sequence>
<dbReference type="GO" id="GO:0019563">
    <property type="term" value="P:glycerol catabolic process"/>
    <property type="evidence" value="ECO:0007669"/>
    <property type="project" value="TreeGrafter"/>
</dbReference>
<evidence type="ECO:0000256" key="4">
    <source>
        <dbReference type="ARBA" id="ARBA00022777"/>
    </source>
</evidence>
<accession>A0A6L7G647</accession>
<dbReference type="GO" id="GO:0005829">
    <property type="term" value="C:cytosol"/>
    <property type="evidence" value="ECO:0007669"/>
    <property type="project" value="TreeGrafter"/>
</dbReference>
<dbReference type="EC" id="2.7.1.30" evidence="10"/>